<dbReference type="AlphaFoldDB" id="A0A8X7RC51"/>
<reference evidence="1 2" key="1">
    <citation type="submission" date="2020-02" db="EMBL/GenBank/DDBJ databases">
        <authorList>
            <person name="Ma Q."/>
            <person name="Huang Y."/>
            <person name="Song X."/>
            <person name="Pei D."/>
        </authorList>
    </citation>
    <scope>NUCLEOTIDE SEQUENCE [LARGE SCALE GENOMIC DNA]</scope>
    <source>
        <strain evidence="1">Sxm20200214</strain>
        <tissue evidence="1">Leaf</tissue>
    </source>
</reference>
<dbReference type="Proteomes" id="UP000886595">
    <property type="component" value="Unassembled WGS sequence"/>
</dbReference>
<protein>
    <submittedName>
        <fullName evidence="1">Uncharacterized protein</fullName>
    </submittedName>
</protein>
<organism evidence="1 2">
    <name type="scientific">Brassica carinata</name>
    <name type="common">Ethiopian mustard</name>
    <name type="synonym">Abyssinian cabbage</name>
    <dbReference type="NCBI Taxonomy" id="52824"/>
    <lineage>
        <taxon>Eukaryota</taxon>
        <taxon>Viridiplantae</taxon>
        <taxon>Streptophyta</taxon>
        <taxon>Embryophyta</taxon>
        <taxon>Tracheophyta</taxon>
        <taxon>Spermatophyta</taxon>
        <taxon>Magnoliopsida</taxon>
        <taxon>eudicotyledons</taxon>
        <taxon>Gunneridae</taxon>
        <taxon>Pentapetalae</taxon>
        <taxon>rosids</taxon>
        <taxon>malvids</taxon>
        <taxon>Brassicales</taxon>
        <taxon>Brassicaceae</taxon>
        <taxon>Brassiceae</taxon>
        <taxon>Brassica</taxon>
    </lineage>
</organism>
<keyword evidence="2" id="KW-1185">Reference proteome</keyword>
<proteinExistence type="predicted"/>
<evidence type="ECO:0000313" key="2">
    <source>
        <dbReference type="Proteomes" id="UP000886595"/>
    </source>
</evidence>
<gene>
    <name evidence="1" type="ORF">Bca52824_045224</name>
</gene>
<accession>A0A8X7RC51</accession>
<sequence length="99" mass="11286">MPFSSTPPSPYVARAVKEEDVEERKYNMEFDDVDDTYRPDFQHQPGDFFADLDDLEEDSLTMLLSQGFSGDNCGGGNLDNKRMIPDVFSDFFDDDSPRS</sequence>
<comment type="caution">
    <text evidence="1">The sequence shown here is derived from an EMBL/GenBank/DDBJ whole genome shotgun (WGS) entry which is preliminary data.</text>
</comment>
<name>A0A8X7RC51_BRACI</name>
<evidence type="ECO:0000313" key="1">
    <source>
        <dbReference type="EMBL" id="KAG2285620.1"/>
    </source>
</evidence>
<dbReference type="EMBL" id="JAAMPC010000010">
    <property type="protein sequence ID" value="KAG2285620.1"/>
    <property type="molecule type" value="Genomic_DNA"/>
</dbReference>